<dbReference type="InterPro" id="IPR011050">
    <property type="entry name" value="Pectin_lyase_fold/virulence"/>
</dbReference>
<dbReference type="SUPFAM" id="SSF69318">
    <property type="entry name" value="Integrin alpha N-terminal domain"/>
    <property type="match status" value="1"/>
</dbReference>
<protein>
    <recommendedName>
        <fullName evidence="5">Pectate lyase superfamily protein domain-containing protein</fullName>
    </recommendedName>
</protein>
<reference evidence="3 4" key="1">
    <citation type="submission" date="2019-03" db="EMBL/GenBank/DDBJ databases">
        <title>Draft genome sequences of novel Actinobacteria.</title>
        <authorList>
            <person name="Sahin N."/>
            <person name="Ay H."/>
            <person name="Saygin H."/>
        </authorList>
    </citation>
    <scope>NUCLEOTIDE SEQUENCE [LARGE SCALE GENOMIC DNA]</scope>
    <source>
        <strain evidence="3 4">5K138</strain>
    </source>
</reference>
<gene>
    <name evidence="3" type="ORF">E1269_01040</name>
</gene>
<dbReference type="InterPro" id="IPR013517">
    <property type="entry name" value="FG-GAP"/>
</dbReference>
<keyword evidence="1" id="KW-0732">Signal</keyword>
<dbReference type="Proteomes" id="UP000294739">
    <property type="component" value="Unassembled WGS sequence"/>
</dbReference>
<proteinExistence type="predicted"/>
<dbReference type="Pfam" id="PF13517">
    <property type="entry name" value="FG-GAP_3"/>
    <property type="match status" value="1"/>
</dbReference>
<evidence type="ECO:0000313" key="4">
    <source>
        <dbReference type="Proteomes" id="UP000294739"/>
    </source>
</evidence>
<name>A0A4R5DNW1_9ACTN</name>
<dbReference type="Gene3D" id="2.160.20.10">
    <property type="entry name" value="Single-stranded right-handed beta-helix, Pectin lyase-like"/>
    <property type="match status" value="1"/>
</dbReference>
<dbReference type="EMBL" id="SMKZ01000001">
    <property type="protein sequence ID" value="TDE15909.1"/>
    <property type="molecule type" value="Genomic_DNA"/>
</dbReference>
<dbReference type="InterPro" id="IPR028994">
    <property type="entry name" value="Integrin_alpha_N"/>
</dbReference>
<comment type="caution">
    <text evidence="3">The sequence shown here is derived from an EMBL/GenBank/DDBJ whole genome shotgun (WGS) entry which is preliminary data.</text>
</comment>
<dbReference type="AlphaFoldDB" id="A0A4R5DNW1"/>
<dbReference type="InParanoid" id="A0A4R5DNW1"/>
<keyword evidence="4" id="KW-1185">Reference proteome</keyword>
<dbReference type="RefSeq" id="WP_131890075.1">
    <property type="nucleotide sequence ID" value="NZ_SMKZ01000001.1"/>
</dbReference>
<dbReference type="SUPFAM" id="SSF51126">
    <property type="entry name" value="Pectin lyase-like"/>
    <property type="match status" value="1"/>
</dbReference>
<dbReference type="PANTHER" id="PTHR46580">
    <property type="entry name" value="SENSOR KINASE-RELATED"/>
    <property type="match status" value="1"/>
</dbReference>
<dbReference type="Gene3D" id="2.40.128.340">
    <property type="match status" value="2"/>
</dbReference>
<accession>A0A4R5DNW1</accession>
<feature type="compositionally biased region" description="Basic and acidic residues" evidence="2">
    <location>
        <begin position="26"/>
        <end position="51"/>
    </location>
</feature>
<organism evidence="3 4">
    <name type="scientific">Jiangella asiatica</name>
    <dbReference type="NCBI Taxonomy" id="2530372"/>
    <lineage>
        <taxon>Bacteria</taxon>
        <taxon>Bacillati</taxon>
        <taxon>Actinomycetota</taxon>
        <taxon>Actinomycetes</taxon>
        <taxon>Jiangellales</taxon>
        <taxon>Jiangellaceae</taxon>
        <taxon>Jiangella</taxon>
    </lineage>
</organism>
<evidence type="ECO:0000313" key="3">
    <source>
        <dbReference type="EMBL" id="TDE15909.1"/>
    </source>
</evidence>
<evidence type="ECO:0000256" key="2">
    <source>
        <dbReference type="SAM" id="MobiDB-lite"/>
    </source>
</evidence>
<dbReference type="InterPro" id="IPR012334">
    <property type="entry name" value="Pectin_lyas_fold"/>
</dbReference>
<sequence>MRRAVLMVLATVLAAAFLIGWTNEPSRPEAKDQRRPEPKVVDVGDHRGDGRSDTDAIQAAIDAARPGQTVTFPPGIYELDRPIRLASRVDYVATPGGPVVLRSAEPGGLTIAADADRPLRDVTIGGLTFDNLRIALEGDDKYSSIVDVTLRDCVFRNGRPSRDWGVPYVTLRRTSGVTIDGCQFLRGPQNPGRGVVADMTRLTVVKDSFFGTTPNLEADVPNGYFRTAVNVWGHDLDTGIGNDEVVIDGNVWRRTPGIGAPKGCLFCQDHGLYAWGSRRLAVVGNYADGWDATPLGGTMKLRNQHDTVVAGNNLRSSGIYAYVYASEVMPEVFQRVSIRDNAIDMGGSTDCRHYCGVTYWRDASIPGAQGIPEQDVFIGGNAFVDGGSISVSTAYGPAFCVQGNGQVSLTAHLGPVRTSACGAAPAWEDPFAGVHRGDFDGDGDEDFAHLVREEGEDPYWRVNLDTGSGVRIEEWQARLGGADDDAASPVAARFGVHVGDFDGDGRDDLAFVGLHTDGTPRWLVSRSTGDGLAEPRDWAILGTMTPETTSFGYHVGDFDGDGRDDLLARGSCSNDNTCWRLLASDGESFEARSAGDDTAWSADSARFGLAIGDYDGDGTDDVAYRGVCGNDATPCFRVHLGGPSGLTVRSFGDEAWPAPDGTTAHFGLRVGDVDADGNDDISYLGRCGNNSDLMWRHHLSTGDSFAVRCSRYATSL</sequence>
<evidence type="ECO:0008006" key="5">
    <source>
        <dbReference type="Google" id="ProtNLM"/>
    </source>
</evidence>
<dbReference type="OrthoDB" id="9815928at2"/>
<evidence type="ECO:0000256" key="1">
    <source>
        <dbReference type="ARBA" id="ARBA00022729"/>
    </source>
</evidence>
<feature type="region of interest" description="Disordered" evidence="2">
    <location>
        <begin position="24"/>
        <end position="51"/>
    </location>
</feature>